<keyword evidence="1" id="KW-0812">Transmembrane</keyword>
<sequence>MKQQPLLGFLFGLIAACMWSSLPLFVQQVVKVMDIQTSVWYRFVLSAIGVLLLLCFSGKFFTFKRISPKNTLLLLLAIAGLSVNFYLYNLALKYIPPTTSQVLSPLSSFMMLFAGVLIFKEKMARHQKIGLAVLSLGLILFFNERLDDFLQLNTYFKGVVMVIASSFVWVIYAIVQKVLLSHLSSQQILLMIYIGCTLVFFPNADIKQIYQLDGFQLVCLVFSGVNTIIAYGCYAEALDRWEVSKVSAILTQIPIFTLLFSHLAVMIAPNYFVAVELNWISYLGAFCVVSGAMLSALGHKLKMLKERD</sequence>
<dbReference type="InterPro" id="IPR000620">
    <property type="entry name" value="EamA_dom"/>
</dbReference>
<feature type="transmembrane region" description="Helical" evidence="1">
    <location>
        <begin position="126"/>
        <end position="143"/>
    </location>
</feature>
<feature type="transmembrane region" description="Helical" evidence="1">
    <location>
        <begin position="102"/>
        <end position="119"/>
    </location>
</feature>
<protein>
    <submittedName>
        <fullName evidence="3">EamA domain-containing membrane protein RarD</fullName>
    </submittedName>
</protein>
<feature type="domain" description="EamA" evidence="2">
    <location>
        <begin position="157"/>
        <end position="295"/>
    </location>
</feature>
<proteinExistence type="predicted"/>
<dbReference type="RefSeq" id="WP_090655227.1">
    <property type="nucleotide sequence ID" value="NZ_CP015031.1"/>
</dbReference>
<dbReference type="PANTHER" id="PTHR22911">
    <property type="entry name" value="ACYL-MALONYL CONDENSING ENZYME-RELATED"/>
    <property type="match status" value="1"/>
</dbReference>
<feature type="transmembrane region" description="Helical" evidence="1">
    <location>
        <begin position="246"/>
        <end position="267"/>
    </location>
</feature>
<feature type="transmembrane region" description="Helical" evidence="1">
    <location>
        <begin position="155"/>
        <end position="175"/>
    </location>
</feature>
<feature type="transmembrane region" description="Helical" evidence="1">
    <location>
        <begin position="279"/>
        <end position="297"/>
    </location>
</feature>
<accession>A0A1G5CKG3</accession>
<keyword evidence="1" id="KW-0472">Membrane</keyword>
<evidence type="ECO:0000313" key="3">
    <source>
        <dbReference type="EMBL" id="SCY03029.1"/>
    </source>
</evidence>
<evidence type="ECO:0000259" key="2">
    <source>
        <dbReference type="Pfam" id="PF00892"/>
    </source>
</evidence>
<dbReference type="PROSITE" id="PS51257">
    <property type="entry name" value="PROKAR_LIPOPROTEIN"/>
    <property type="match status" value="1"/>
</dbReference>
<comment type="caution">
    <text evidence="3">The sequence shown here is derived from an EMBL/GenBank/DDBJ whole genome shotgun (WGS) entry which is preliminary data.</text>
</comment>
<dbReference type="EMBL" id="FMUQ01000008">
    <property type="protein sequence ID" value="SCY03029.1"/>
    <property type="molecule type" value="Genomic_DNA"/>
</dbReference>
<feature type="transmembrane region" description="Helical" evidence="1">
    <location>
        <begin position="187"/>
        <end position="203"/>
    </location>
</feature>
<keyword evidence="4" id="KW-1185">Reference proteome</keyword>
<feature type="transmembrane region" description="Helical" evidence="1">
    <location>
        <begin position="39"/>
        <end position="60"/>
    </location>
</feature>
<dbReference type="Gene3D" id="1.10.3730.20">
    <property type="match status" value="1"/>
</dbReference>
<dbReference type="Proteomes" id="UP000199588">
    <property type="component" value="Unassembled WGS sequence"/>
</dbReference>
<dbReference type="PANTHER" id="PTHR22911:SF134">
    <property type="entry name" value="DMT FAMILY TRANSPORTER"/>
    <property type="match status" value="1"/>
</dbReference>
<organism evidence="3 4">
    <name type="scientific">Basfia succiniciproducens</name>
    <dbReference type="NCBI Taxonomy" id="653940"/>
    <lineage>
        <taxon>Bacteria</taxon>
        <taxon>Pseudomonadati</taxon>
        <taxon>Pseudomonadota</taxon>
        <taxon>Gammaproteobacteria</taxon>
        <taxon>Pasteurellales</taxon>
        <taxon>Pasteurellaceae</taxon>
        <taxon>Basfia</taxon>
    </lineage>
</organism>
<feature type="transmembrane region" description="Helical" evidence="1">
    <location>
        <begin position="72"/>
        <end position="90"/>
    </location>
</feature>
<feature type="domain" description="EamA" evidence="2">
    <location>
        <begin position="7"/>
        <end position="142"/>
    </location>
</feature>
<evidence type="ECO:0000313" key="4">
    <source>
        <dbReference type="Proteomes" id="UP000199588"/>
    </source>
</evidence>
<feature type="transmembrane region" description="Helical" evidence="1">
    <location>
        <begin position="215"/>
        <end position="234"/>
    </location>
</feature>
<dbReference type="InterPro" id="IPR037185">
    <property type="entry name" value="EmrE-like"/>
</dbReference>
<gene>
    <name evidence="3" type="ORF">SAMN02910354_01227</name>
</gene>
<keyword evidence="1" id="KW-1133">Transmembrane helix</keyword>
<name>A0A1G5CKG3_9PAST</name>
<dbReference type="Pfam" id="PF00892">
    <property type="entry name" value="EamA"/>
    <property type="match status" value="2"/>
</dbReference>
<dbReference type="SUPFAM" id="SSF103481">
    <property type="entry name" value="Multidrug resistance efflux transporter EmrE"/>
    <property type="match status" value="1"/>
</dbReference>
<evidence type="ECO:0000256" key="1">
    <source>
        <dbReference type="SAM" id="Phobius"/>
    </source>
</evidence>
<reference evidence="3 4" key="1">
    <citation type="submission" date="2016-10" db="EMBL/GenBank/DDBJ databases">
        <authorList>
            <person name="Varghese N."/>
            <person name="Submissions S."/>
        </authorList>
    </citation>
    <scope>NUCLEOTIDE SEQUENCE [LARGE SCALE GENOMIC DNA]</scope>
    <source>
        <strain evidence="3 4">DSM 22022</strain>
    </source>
</reference>